<dbReference type="SUPFAM" id="SSF47413">
    <property type="entry name" value="lambda repressor-like DNA-binding domains"/>
    <property type="match status" value="1"/>
</dbReference>
<proteinExistence type="predicted"/>
<dbReference type="HOGENOM" id="CLU_2138631_0_0_6"/>
<organism evidence="2 3">
    <name type="scientific">Cardiobacterium valvarum F0432</name>
    <dbReference type="NCBI Taxonomy" id="797473"/>
    <lineage>
        <taxon>Bacteria</taxon>
        <taxon>Pseudomonadati</taxon>
        <taxon>Pseudomonadota</taxon>
        <taxon>Gammaproteobacteria</taxon>
        <taxon>Cardiobacteriales</taxon>
        <taxon>Cardiobacteriaceae</taxon>
        <taxon>Cardiobacterium</taxon>
    </lineage>
</organism>
<dbReference type="InterPro" id="IPR014057">
    <property type="entry name" value="HI1420"/>
</dbReference>
<feature type="non-terminal residue" evidence="2">
    <location>
        <position position="1"/>
    </location>
</feature>
<dbReference type="GO" id="GO:0003677">
    <property type="term" value="F:DNA binding"/>
    <property type="evidence" value="ECO:0007669"/>
    <property type="project" value="InterPro"/>
</dbReference>
<dbReference type="STRING" id="797473.HMPREF9080_00769"/>
<dbReference type="InterPro" id="IPR010982">
    <property type="entry name" value="Lambda_DNA-bd_dom_sf"/>
</dbReference>
<sequence length="112" mass="12388">FGIAGIGKTMKHEDGIVIAEDDCKITPYDVAELLKDEAHYRLHLQISYEENGLRGLQKALGDVVRAKKMTDVAEKTGLTRQNLYKALSADGNPSADTLFRVIKALGFRLEIV</sequence>
<dbReference type="PANTHER" id="PTHR40275:SF1">
    <property type="entry name" value="SSL7038 PROTEIN"/>
    <property type="match status" value="1"/>
</dbReference>
<dbReference type="EMBL" id="AGCM01000040">
    <property type="protein sequence ID" value="EHM55381.1"/>
    <property type="molecule type" value="Genomic_DNA"/>
</dbReference>
<dbReference type="Pfam" id="PF21716">
    <property type="entry name" value="dnstrm_HI1420"/>
    <property type="match status" value="1"/>
</dbReference>
<comment type="caution">
    <text evidence="2">The sequence shown here is derived from an EMBL/GenBank/DDBJ whole genome shotgun (WGS) entry which is preliminary data.</text>
</comment>
<dbReference type="CDD" id="cd00093">
    <property type="entry name" value="HTH_XRE"/>
    <property type="match status" value="1"/>
</dbReference>
<reference evidence="2 3" key="1">
    <citation type="submission" date="2011-08" db="EMBL/GenBank/DDBJ databases">
        <authorList>
            <person name="Weinstock G."/>
            <person name="Sodergren E."/>
            <person name="Clifton S."/>
            <person name="Fulton L."/>
            <person name="Fulton B."/>
            <person name="Courtney L."/>
            <person name="Fronick C."/>
            <person name="Harrison M."/>
            <person name="Strong C."/>
            <person name="Farmer C."/>
            <person name="Delahaunty K."/>
            <person name="Markovic C."/>
            <person name="Hall O."/>
            <person name="Minx P."/>
            <person name="Tomlinson C."/>
            <person name="Mitreva M."/>
            <person name="Hou S."/>
            <person name="Chen J."/>
            <person name="Wollam A."/>
            <person name="Pepin K.H."/>
            <person name="Johnson M."/>
            <person name="Bhonagiri V."/>
            <person name="Zhang X."/>
            <person name="Suruliraj S."/>
            <person name="Warren W."/>
            <person name="Chinwalla A."/>
            <person name="Mardis E.R."/>
            <person name="Wilson R.K."/>
        </authorList>
    </citation>
    <scope>NUCLEOTIDE SEQUENCE [LARGE SCALE GENOMIC DNA]</scope>
    <source>
        <strain evidence="2 3">F0432</strain>
    </source>
</reference>
<dbReference type="Gene3D" id="1.10.260.40">
    <property type="entry name" value="lambda repressor-like DNA-binding domains"/>
    <property type="match status" value="1"/>
</dbReference>
<dbReference type="RefSeq" id="WP_006984788.1">
    <property type="nucleotide sequence ID" value="NZ_JH417904.1"/>
</dbReference>
<dbReference type="PANTHER" id="PTHR40275">
    <property type="entry name" value="SSL7038 PROTEIN"/>
    <property type="match status" value="1"/>
</dbReference>
<name>G9ZDD5_9GAMM</name>
<dbReference type="PROSITE" id="PS50943">
    <property type="entry name" value="HTH_CROC1"/>
    <property type="match status" value="1"/>
</dbReference>
<evidence type="ECO:0000259" key="1">
    <source>
        <dbReference type="PROSITE" id="PS50943"/>
    </source>
</evidence>
<gene>
    <name evidence="2" type="ORF">HMPREF9080_00769</name>
</gene>
<evidence type="ECO:0000313" key="3">
    <source>
        <dbReference type="Proteomes" id="UP000004750"/>
    </source>
</evidence>
<dbReference type="InterPro" id="IPR001387">
    <property type="entry name" value="Cro/C1-type_HTH"/>
</dbReference>
<feature type="domain" description="HTH cro/C1-type" evidence="1">
    <location>
        <begin position="69"/>
        <end position="112"/>
    </location>
</feature>
<protein>
    <submittedName>
        <fullName evidence="2">Putative addiction module antidote protein</fullName>
    </submittedName>
</protein>
<dbReference type="AlphaFoldDB" id="G9ZDD5"/>
<dbReference type="NCBIfam" id="TIGR02684">
    <property type="entry name" value="dnstrm_HI1420"/>
    <property type="match status" value="1"/>
</dbReference>
<evidence type="ECO:0000313" key="2">
    <source>
        <dbReference type="EMBL" id="EHM55381.1"/>
    </source>
</evidence>
<accession>G9ZDD5</accession>
<dbReference type="Proteomes" id="UP000004750">
    <property type="component" value="Unassembled WGS sequence"/>
</dbReference>